<gene>
    <name evidence="2" type="ORF">ABVT11_15175</name>
</gene>
<dbReference type="PANTHER" id="PTHR37298:SF1">
    <property type="entry name" value="UPF0111 PROTEIN YKAA"/>
    <property type="match status" value="1"/>
</dbReference>
<dbReference type="InterPro" id="IPR018445">
    <property type="entry name" value="Put_Phosphate_transp_reg"/>
</dbReference>
<dbReference type="EMBL" id="JBEWLZ010000009">
    <property type="protein sequence ID" value="MET1491179.1"/>
    <property type="molecule type" value="Genomic_DNA"/>
</dbReference>
<dbReference type="InterPro" id="IPR038078">
    <property type="entry name" value="PhoU-like_sf"/>
</dbReference>
<organism evidence="2 3">
    <name type="scientific">Uliginosibacterium paludis</name>
    <dbReference type="NCBI Taxonomy" id="1615952"/>
    <lineage>
        <taxon>Bacteria</taxon>
        <taxon>Pseudomonadati</taxon>
        <taxon>Pseudomonadota</taxon>
        <taxon>Betaproteobacteria</taxon>
        <taxon>Rhodocyclales</taxon>
        <taxon>Zoogloeaceae</taxon>
        <taxon>Uliginosibacterium</taxon>
    </lineage>
</organism>
<dbReference type="InterPro" id="IPR052912">
    <property type="entry name" value="UPF0111_domain"/>
</dbReference>
<name>A0ABV2CTD2_9RHOO</name>
<proteinExistence type="inferred from homology"/>
<dbReference type="Gene3D" id="1.20.58.220">
    <property type="entry name" value="Phosphate transport system protein phou homolog 2, domain 2"/>
    <property type="match status" value="1"/>
</dbReference>
<protein>
    <submittedName>
        <fullName evidence="2">DUF47 family protein</fullName>
    </submittedName>
</protein>
<keyword evidence="3" id="KW-1185">Reference proteome</keyword>
<evidence type="ECO:0000313" key="3">
    <source>
        <dbReference type="Proteomes" id="UP001548590"/>
    </source>
</evidence>
<accession>A0ABV2CTD2</accession>
<dbReference type="Proteomes" id="UP001548590">
    <property type="component" value="Unassembled WGS sequence"/>
</dbReference>
<comment type="caution">
    <text evidence="2">The sequence shown here is derived from an EMBL/GenBank/DDBJ whole genome shotgun (WGS) entry which is preliminary data.</text>
</comment>
<comment type="similarity">
    <text evidence="1">Belongs to the UPF0111 family.</text>
</comment>
<evidence type="ECO:0000313" key="2">
    <source>
        <dbReference type="EMBL" id="MET1491179.1"/>
    </source>
</evidence>
<sequence length="209" mass="23550">MFGRFMPREGRFFDLFNAQGEHVVAAARQLQALVDAGPGDMAAIVAAIDEIETAGDKTTRNTSNLLHTTFTTPFDRDAIHALVNKMDDIIDSVQDVAEAISLYNIRRLTPEAAQLAQLTYSCTERVRQMVKLLDNLEQSADILHSCREIERIEQECDRVMRTALARVFRDERDALQVIKMKAVYEGLERITDHCEQVGKIVEGLILENA</sequence>
<reference evidence="2 3" key="1">
    <citation type="submission" date="2024-07" db="EMBL/GenBank/DDBJ databases">
        <title>Uliginosibacterium paludis KCTC:42655.</title>
        <authorList>
            <person name="Kim M.K."/>
        </authorList>
    </citation>
    <scope>NUCLEOTIDE SEQUENCE [LARGE SCALE GENOMIC DNA]</scope>
    <source>
        <strain evidence="2 3">KCTC 42655</strain>
    </source>
</reference>
<evidence type="ECO:0000256" key="1">
    <source>
        <dbReference type="ARBA" id="ARBA00008591"/>
    </source>
</evidence>
<dbReference type="RefSeq" id="WP_345928635.1">
    <property type="nucleotide sequence ID" value="NZ_JBDIVF010000007.1"/>
</dbReference>
<dbReference type="SUPFAM" id="SSF109755">
    <property type="entry name" value="PhoU-like"/>
    <property type="match status" value="1"/>
</dbReference>
<dbReference type="PANTHER" id="PTHR37298">
    <property type="entry name" value="UPF0111 PROTEIN YKAA"/>
    <property type="match status" value="1"/>
</dbReference>
<dbReference type="Pfam" id="PF01865">
    <property type="entry name" value="PhoU_div"/>
    <property type="match status" value="1"/>
</dbReference>